<organism evidence="1 2">
    <name type="scientific">Daedalea quercina L-15889</name>
    <dbReference type="NCBI Taxonomy" id="1314783"/>
    <lineage>
        <taxon>Eukaryota</taxon>
        <taxon>Fungi</taxon>
        <taxon>Dikarya</taxon>
        <taxon>Basidiomycota</taxon>
        <taxon>Agaricomycotina</taxon>
        <taxon>Agaricomycetes</taxon>
        <taxon>Polyporales</taxon>
        <taxon>Fomitopsis</taxon>
    </lineage>
</organism>
<name>A0A165TX25_9APHY</name>
<dbReference type="EMBL" id="KV429034">
    <property type="protein sequence ID" value="KZT74081.1"/>
    <property type="molecule type" value="Genomic_DNA"/>
</dbReference>
<gene>
    <name evidence="1" type="ORF">DAEQUDRAFT_761532</name>
</gene>
<reference evidence="1 2" key="1">
    <citation type="journal article" date="2016" name="Mol. Biol. Evol.">
        <title>Comparative Genomics of Early-Diverging Mushroom-Forming Fungi Provides Insights into the Origins of Lignocellulose Decay Capabilities.</title>
        <authorList>
            <person name="Nagy L.G."/>
            <person name="Riley R."/>
            <person name="Tritt A."/>
            <person name="Adam C."/>
            <person name="Daum C."/>
            <person name="Floudas D."/>
            <person name="Sun H."/>
            <person name="Yadav J.S."/>
            <person name="Pangilinan J."/>
            <person name="Larsson K.H."/>
            <person name="Matsuura K."/>
            <person name="Barry K."/>
            <person name="Labutti K."/>
            <person name="Kuo R."/>
            <person name="Ohm R.A."/>
            <person name="Bhattacharya S.S."/>
            <person name="Shirouzu T."/>
            <person name="Yoshinaga Y."/>
            <person name="Martin F.M."/>
            <person name="Grigoriev I.V."/>
            <person name="Hibbett D.S."/>
        </authorList>
    </citation>
    <scope>NUCLEOTIDE SEQUENCE [LARGE SCALE GENOMIC DNA]</scope>
    <source>
        <strain evidence="1 2">L-15889</strain>
    </source>
</reference>
<accession>A0A165TX25</accession>
<sequence length="121" mass="13247">MSSQYVLNHDDNVYLAVTVSPSSRFMANPEQLAVHPSLIHLGMVGQLRDVQLLSAPRASWPHSQGEILASLNGLDGVKLYDSTFLVIVETWMTILYPVTRLPAGKGTTAGQIHPIDHSRSI</sequence>
<keyword evidence="2" id="KW-1185">Reference proteome</keyword>
<dbReference type="Proteomes" id="UP000076727">
    <property type="component" value="Unassembled WGS sequence"/>
</dbReference>
<dbReference type="OrthoDB" id="2585179at2759"/>
<protein>
    <submittedName>
        <fullName evidence="1">Uncharacterized protein</fullName>
    </submittedName>
</protein>
<proteinExistence type="predicted"/>
<evidence type="ECO:0000313" key="2">
    <source>
        <dbReference type="Proteomes" id="UP000076727"/>
    </source>
</evidence>
<dbReference type="AlphaFoldDB" id="A0A165TX25"/>
<evidence type="ECO:0000313" key="1">
    <source>
        <dbReference type="EMBL" id="KZT74081.1"/>
    </source>
</evidence>